<feature type="compositionally biased region" description="Polar residues" evidence="6">
    <location>
        <begin position="403"/>
        <end position="416"/>
    </location>
</feature>
<dbReference type="InterPro" id="IPR011598">
    <property type="entry name" value="bHLH_dom"/>
</dbReference>
<evidence type="ECO:0000259" key="7">
    <source>
        <dbReference type="PROSITE" id="PS50888"/>
    </source>
</evidence>
<protein>
    <submittedName>
        <fullName evidence="10">Protein deadpan</fullName>
    </submittedName>
</protein>
<dbReference type="Gene3D" id="4.10.280.10">
    <property type="entry name" value="Helix-loop-helix DNA-binding domain"/>
    <property type="match status" value="1"/>
</dbReference>
<dbReference type="RefSeq" id="XP_011205979.2">
    <property type="nucleotide sequence ID" value="XM_011207677.4"/>
</dbReference>
<dbReference type="Pfam" id="PF00010">
    <property type="entry name" value="HLH"/>
    <property type="match status" value="1"/>
</dbReference>
<dbReference type="InterPro" id="IPR050370">
    <property type="entry name" value="HES_HEY"/>
</dbReference>
<dbReference type="GO" id="GO:0046983">
    <property type="term" value="F:protein dimerization activity"/>
    <property type="evidence" value="ECO:0007669"/>
    <property type="project" value="InterPro"/>
</dbReference>
<dbReference type="GO" id="GO:0006355">
    <property type="term" value="P:regulation of DNA-templated transcription"/>
    <property type="evidence" value="ECO:0007669"/>
    <property type="project" value="InterPro"/>
</dbReference>
<feature type="region of interest" description="Disordered" evidence="6">
    <location>
        <begin position="364"/>
        <end position="445"/>
    </location>
</feature>
<dbReference type="KEGG" id="bdr:105228067"/>
<evidence type="ECO:0000256" key="3">
    <source>
        <dbReference type="ARBA" id="ARBA00023125"/>
    </source>
</evidence>
<evidence type="ECO:0000256" key="1">
    <source>
        <dbReference type="ARBA" id="ARBA00004123"/>
    </source>
</evidence>
<dbReference type="OrthoDB" id="6085656at2759"/>
<keyword evidence="9" id="KW-1185">Reference proteome</keyword>
<name>A0A6I9V871_BACDO</name>
<feature type="region of interest" description="Disordered" evidence="6">
    <location>
        <begin position="288"/>
        <end position="312"/>
    </location>
</feature>
<feature type="compositionally biased region" description="Low complexity" evidence="6">
    <location>
        <begin position="364"/>
        <end position="386"/>
    </location>
</feature>
<evidence type="ECO:0000256" key="4">
    <source>
        <dbReference type="ARBA" id="ARBA00023163"/>
    </source>
</evidence>
<feature type="region of interest" description="Disordered" evidence="6">
    <location>
        <begin position="19"/>
        <end position="43"/>
    </location>
</feature>
<dbReference type="FunCoup" id="A0A6I9V871">
    <property type="interactions" value="8"/>
</dbReference>
<evidence type="ECO:0000256" key="2">
    <source>
        <dbReference type="ARBA" id="ARBA00023015"/>
    </source>
</evidence>
<dbReference type="Gene3D" id="6.10.250.980">
    <property type="match status" value="1"/>
</dbReference>
<evidence type="ECO:0000313" key="10">
    <source>
        <dbReference type="RefSeq" id="XP_011205979.2"/>
    </source>
</evidence>
<evidence type="ECO:0000256" key="6">
    <source>
        <dbReference type="SAM" id="MobiDB-lite"/>
    </source>
</evidence>
<dbReference type="PROSITE" id="PS51054">
    <property type="entry name" value="ORANGE"/>
    <property type="match status" value="1"/>
</dbReference>
<evidence type="ECO:0000256" key="5">
    <source>
        <dbReference type="ARBA" id="ARBA00023242"/>
    </source>
</evidence>
<dbReference type="Pfam" id="PF07527">
    <property type="entry name" value="Hairy_orange"/>
    <property type="match status" value="1"/>
</dbReference>
<dbReference type="PANTHER" id="PTHR10985">
    <property type="entry name" value="BASIC HELIX-LOOP-HELIX TRANSCRIPTION FACTOR, HES-RELATED"/>
    <property type="match status" value="1"/>
</dbReference>
<dbReference type="CDD" id="cd18913">
    <property type="entry name" value="bHLH-O_hairy_like"/>
    <property type="match status" value="1"/>
</dbReference>
<dbReference type="SUPFAM" id="SSF158457">
    <property type="entry name" value="Orange domain-like"/>
    <property type="match status" value="1"/>
</dbReference>
<sequence length="575" mass="60777">MDYKNDYHSDDDFDCSNGYSDSYNSANGSGQGQMSNPHGLSKAELRKTNKPIMEKRRRARINHCLNELKSLILEAMKKDPARHTKLEKADILEMTVKHLQSVQRQQLNMAIQTDPTVVHKFKTGFIECAEEVNRYINQLDGVDAMVRQRLTNHLNSCASNLEQLGSMSNFNNGYRGQLGIGMSAPSSLFGAALAANPLAMAAAGAPAALFPPMPQDLNNNNSNNGSFGNNLTAAAASAMPPVQMGGVQLIPSRLPSGEFALIMPTTAHANIVSNNNNAAPFVNFPHGRSAAAATSPASSATTGAAAPTAMPTTGIPINDFAANFKRLSAFSRPPVAPMQLQVNAVAPVNGAQLNNNIGFLAASAQQTQQQQQRAAAPAHQLHHQSSTATNSPPLSPISSVSSQGEDSLMHTSSDFTGSRPATPPLDVTGDHQQEHSFSGVFSTPTSAESSLLTSSAASLSSAASSTAKLSLHLQQQQVSSTSGSAGNSCNTSTSSLGLGGNNNDCSDSGVESNTSLKRSLDDEADSSDACEAPASKKIALDLPKHNETSTEATLVKQKHKLQELKEDGDNMWRPW</sequence>
<dbReference type="InterPro" id="IPR036638">
    <property type="entry name" value="HLH_DNA-bd_sf"/>
</dbReference>
<reference evidence="10" key="1">
    <citation type="submission" date="2025-08" db="UniProtKB">
        <authorList>
            <consortium name="RefSeq"/>
        </authorList>
    </citation>
    <scope>IDENTIFICATION</scope>
    <source>
        <tissue evidence="10">Adult</tissue>
    </source>
</reference>
<feature type="compositionally biased region" description="Basic and acidic residues" evidence="6">
    <location>
        <begin position="560"/>
        <end position="575"/>
    </location>
</feature>
<dbReference type="GeneID" id="105228067"/>
<dbReference type="SUPFAM" id="SSF47459">
    <property type="entry name" value="HLH, helix-loop-helix DNA-binding domain"/>
    <property type="match status" value="1"/>
</dbReference>
<feature type="region of interest" description="Disordered" evidence="6">
    <location>
        <begin position="479"/>
        <end position="575"/>
    </location>
</feature>
<comment type="subcellular location">
    <subcellularLocation>
        <location evidence="1">Nucleus</location>
    </subcellularLocation>
</comment>
<keyword evidence="3" id="KW-0238">DNA-binding</keyword>
<gene>
    <name evidence="10" type="primary">LOC105228067</name>
</gene>
<dbReference type="GO" id="GO:1990837">
    <property type="term" value="F:sequence-specific double-stranded DNA binding"/>
    <property type="evidence" value="ECO:0007669"/>
    <property type="project" value="UniProtKB-ARBA"/>
</dbReference>
<dbReference type="PROSITE" id="PS50888">
    <property type="entry name" value="BHLH"/>
    <property type="match status" value="1"/>
</dbReference>
<dbReference type="SMART" id="SM00353">
    <property type="entry name" value="HLH"/>
    <property type="match status" value="1"/>
</dbReference>
<dbReference type="InterPro" id="IPR003650">
    <property type="entry name" value="Orange_dom"/>
</dbReference>
<organism evidence="9 10">
    <name type="scientific">Bactrocera dorsalis</name>
    <name type="common">Oriental fruit fly</name>
    <name type="synonym">Dacus dorsalis</name>
    <dbReference type="NCBI Taxonomy" id="27457"/>
    <lineage>
        <taxon>Eukaryota</taxon>
        <taxon>Metazoa</taxon>
        <taxon>Ecdysozoa</taxon>
        <taxon>Arthropoda</taxon>
        <taxon>Hexapoda</taxon>
        <taxon>Insecta</taxon>
        <taxon>Pterygota</taxon>
        <taxon>Neoptera</taxon>
        <taxon>Endopterygota</taxon>
        <taxon>Diptera</taxon>
        <taxon>Brachycera</taxon>
        <taxon>Muscomorpha</taxon>
        <taxon>Tephritoidea</taxon>
        <taxon>Tephritidae</taxon>
        <taxon>Bactrocera</taxon>
        <taxon>Bactrocera</taxon>
    </lineage>
</organism>
<evidence type="ECO:0000259" key="8">
    <source>
        <dbReference type="PROSITE" id="PS51054"/>
    </source>
</evidence>
<feature type="domain" description="BHLH" evidence="7">
    <location>
        <begin position="45"/>
        <end position="102"/>
    </location>
</feature>
<feature type="compositionally biased region" description="Basic and acidic residues" evidence="6">
    <location>
        <begin position="538"/>
        <end position="548"/>
    </location>
</feature>
<feature type="compositionally biased region" description="Polar residues" evidence="6">
    <location>
        <begin position="483"/>
        <end position="517"/>
    </location>
</feature>
<accession>A0A6I9V871</accession>
<feature type="compositionally biased region" description="Polar residues" evidence="6">
    <location>
        <begin position="19"/>
        <end position="38"/>
    </location>
</feature>
<dbReference type="InParanoid" id="A0A6I9V871"/>
<dbReference type="SMART" id="SM00511">
    <property type="entry name" value="ORANGE"/>
    <property type="match status" value="1"/>
</dbReference>
<dbReference type="GO" id="GO:0005634">
    <property type="term" value="C:nucleus"/>
    <property type="evidence" value="ECO:0007669"/>
    <property type="project" value="UniProtKB-SubCell"/>
</dbReference>
<feature type="domain" description="Orange" evidence="8">
    <location>
        <begin position="121"/>
        <end position="154"/>
    </location>
</feature>
<keyword evidence="5" id="KW-0539">Nucleus</keyword>
<dbReference type="AlphaFoldDB" id="A0A6I9V871"/>
<keyword evidence="4" id="KW-0804">Transcription</keyword>
<keyword evidence="2" id="KW-0805">Transcription regulation</keyword>
<dbReference type="Proteomes" id="UP001652620">
    <property type="component" value="Unplaced"/>
</dbReference>
<evidence type="ECO:0000313" key="9">
    <source>
        <dbReference type="Proteomes" id="UP001652620"/>
    </source>
</evidence>
<proteinExistence type="predicted"/>